<name>A0A939BZ76_9ACTN</name>
<organism evidence="4 5">
    <name type="scientific">Nakamurella leprariae</name>
    <dbReference type="NCBI Taxonomy" id="2803911"/>
    <lineage>
        <taxon>Bacteria</taxon>
        <taxon>Bacillati</taxon>
        <taxon>Actinomycetota</taxon>
        <taxon>Actinomycetes</taxon>
        <taxon>Nakamurellales</taxon>
        <taxon>Nakamurellaceae</taxon>
        <taxon>Nakamurella</taxon>
    </lineage>
</organism>
<dbReference type="AlphaFoldDB" id="A0A939BZ76"/>
<dbReference type="RefSeq" id="WP_205260823.1">
    <property type="nucleotide sequence ID" value="NZ_JAERWK010000014.1"/>
</dbReference>
<reference evidence="4" key="1">
    <citation type="submission" date="2021-01" db="EMBL/GenBank/DDBJ databases">
        <title>YIM 132084 draft genome.</title>
        <authorList>
            <person name="An D."/>
        </authorList>
    </citation>
    <scope>NUCLEOTIDE SEQUENCE</scope>
    <source>
        <strain evidence="4">YIM 132084</strain>
    </source>
</reference>
<dbReference type="PANTHER" id="PTHR43363:SF1">
    <property type="entry name" value="HYPOXANTHINE-GUANINE PHOSPHORIBOSYLTRANSFERASE"/>
    <property type="match status" value="1"/>
</dbReference>
<proteinExistence type="predicted"/>
<comment type="caution">
    <text evidence="4">The sequence shown here is derived from an EMBL/GenBank/DDBJ whole genome shotgun (WGS) entry which is preliminary data.</text>
</comment>
<protein>
    <submittedName>
        <fullName evidence="4">Phosphoribosyltransferase</fullName>
    </submittedName>
</protein>
<evidence type="ECO:0000313" key="5">
    <source>
        <dbReference type="Proteomes" id="UP000663792"/>
    </source>
</evidence>
<evidence type="ECO:0000256" key="2">
    <source>
        <dbReference type="ARBA" id="ARBA00022679"/>
    </source>
</evidence>
<dbReference type="PANTHER" id="PTHR43363">
    <property type="entry name" value="HYPOXANTHINE PHOSPHORIBOSYLTRANSFERASE"/>
    <property type="match status" value="1"/>
</dbReference>
<feature type="domain" description="Phosphoribosyltransferase" evidence="3">
    <location>
        <begin position="22"/>
        <end position="166"/>
    </location>
</feature>
<evidence type="ECO:0000313" key="4">
    <source>
        <dbReference type="EMBL" id="MBM9467860.1"/>
    </source>
</evidence>
<dbReference type="SUPFAM" id="SSF53271">
    <property type="entry name" value="PRTase-like"/>
    <property type="match status" value="1"/>
</dbReference>
<dbReference type="Proteomes" id="UP000663792">
    <property type="component" value="Unassembled WGS sequence"/>
</dbReference>
<dbReference type="GO" id="GO:0016757">
    <property type="term" value="F:glycosyltransferase activity"/>
    <property type="evidence" value="ECO:0007669"/>
    <property type="project" value="UniProtKB-KW"/>
</dbReference>
<dbReference type="CDD" id="cd06223">
    <property type="entry name" value="PRTases_typeI"/>
    <property type="match status" value="1"/>
</dbReference>
<dbReference type="EMBL" id="JAERWK010000014">
    <property type="protein sequence ID" value="MBM9467860.1"/>
    <property type="molecule type" value="Genomic_DNA"/>
</dbReference>
<accession>A0A939BZ76</accession>
<dbReference type="Gene3D" id="3.40.50.2020">
    <property type="match status" value="1"/>
</dbReference>
<sequence>MSAPTEPTPQPPTDPDAAPEREVLSWELFGTASRELAQQIADSGFRAEIVIAVARGGLVPAGALAYALGTKAAGTLNVEFYTDIEETLPDPVVLEPLLDTDALKGKRLLVVDDVADSGRTLALVMRLLAEHGADVRSAVLYTKPRTIVQPDHSWRNTDKWITFPWSALPPVTPAGA</sequence>
<dbReference type="Pfam" id="PF00156">
    <property type="entry name" value="Pribosyltran"/>
    <property type="match status" value="1"/>
</dbReference>
<dbReference type="InterPro" id="IPR029057">
    <property type="entry name" value="PRTase-like"/>
</dbReference>
<gene>
    <name evidence="4" type="ORF">JL106_11255</name>
</gene>
<keyword evidence="2" id="KW-0808">Transferase</keyword>
<dbReference type="InterPro" id="IPR000836">
    <property type="entry name" value="PRTase_dom"/>
</dbReference>
<keyword evidence="1 4" id="KW-0328">Glycosyltransferase</keyword>
<evidence type="ECO:0000256" key="1">
    <source>
        <dbReference type="ARBA" id="ARBA00022676"/>
    </source>
</evidence>
<keyword evidence="5" id="KW-1185">Reference proteome</keyword>
<evidence type="ECO:0000259" key="3">
    <source>
        <dbReference type="Pfam" id="PF00156"/>
    </source>
</evidence>